<feature type="transmembrane region" description="Helical" evidence="7">
    <location>
        <begin position="239"/>
        <end position="258"/>
    </location>
</feature>
<dbReference type="EMBL" id="PYAV01000008">
    <property type="protein sequence ID" value="PSL44472.1"/>
    <property type="molecule type" value="Genomic_DNA"/>
</dbReference>
<dbReference type="PANTHER" id="PTHR33362:SF5">
    <property type="entry name" value="C4-DICARBOXYLATE TRAP TRANSPORTER LARGE PERMEASE PROTEIN DCTM"/>
    <property type="match status" value="1"/>
</dbReference>
<keyword evidence="5 7" id="KW-1133">Transmembrane helix</keyword>
<keyword evidence="2" id="KW-1003">Cell membrane</keyword>
<sequence>MITTMFIVMILCLALGFPMMIPLILGPMLMVIFFLPQDPMFLAQQMVGGISSDVLMAVPLFIFAADIMTAGRTSQRLLDFIGAFVGHLRGGYAITTAAACTMFGAISGSTQATVVAIGKPMRERLRNIGYKDSSAIALIINASDIALLIPPSIGMIIYALMTNTSVGDLFIAGVGPGLLIFLFFAAYAVIHAKIFNIPLAEKALWRDRMVTTWRALLPLGFPIIIVGGIYSGYFTPMEAAGVSVLYAMILEVVVYRAVSLKEIPGISLSTGLVTSAVFILVAGGQAFAWVASISGLPGMIEETFLGNDPSALYVLIIVAIFFFIGCMFVDPIVVILILTPIFFPAAEAAGVDPVHLGVVITFQAALGSATPPFGVDIFTASAAFNKSYIDVIRGTPPYIVMLVVVAVLVIVFEEISLFYRYLPFL</sequence>
<comment type="caution">
    <text evidence="9">The sequence shown here is derived from an EMBL/GenBank/DDBJ whole genome shotgun (WGS) entry which is preliminary data.</text>
</comment>
<evidence type="ECO:0000256" key="1">
    <source>
        <dbReference type="ARBA" id="ARBA00004429"/>
    </source>
</evidence>
<dbReference type="Pfam" id="PF06808">
    <property type="entry name" value="DctM"/>
    <property type="match status" value="1"/>
</dbReference>
<evidence type="ECO:0000313" key="10">
    <source>
        <dbReference type="Proteomes" id="UP000242310"/>
    </source>
</evidence>
<feature type="transmembrane region" description="Helical" evidence="7">
    <location>
        <begin position="170"/>
        <end position="190"/>
    </location>
</feature>
<keyword evidence="3" id="KW-0997">Cell inner membrane</keyword>
<evidence type="ECO:0000256" key="2">
    <source>
        <dbReference type="ARBA" id="ARBA00022475"/>
    </source>
</evidence>
<evidence type="ECO:0000259" key="8">
    <source>
        <dbReference type="Pfam" id="PF06808"/>
    </source>
</evidence>
<protein>
    <submittedName>
        <fullName evidence="9">Tripartite ATP-independent transporter DctM subunit</fullName>
    </submittedName>
</protein>
<dbReference type="GO" id="GO:0005886">
    <property type="term" value="C:plasma membrane"/>
    <property type="evidence" value="ECO:0007669"/>
    <property type="project" value="UniProtKB-SubCell"/>
</dbReference>
<keyword evidence="6 7" id="KW-0472">Membrane</keyword>
<dbReference type="GO" id="GO:0022857">
    <property type="term" value="F:transmembrane transporter activity"/>
    <property type="evidence" value="ECO:0007669"/>
    <property type="project" value="TreeGrafter"/>
</dbReference>
<evidence type="ECO:0000313" key="9">
    <source>
        <dbReference type="EMBL" id="PSL44472.1"/>
    </source>
</evidence>
<dbReference type="Proteomes" id="UP000242310">
    <property type="component" value="Unassembled WGS sequence"/>
</dbReference>
<feature type="transmembrane region" description="Helical" evidence="7">
    <location>
        <begin position="270"/>
        <end position="291"/>
    </location>
</feature>
<reference evidence="9 10" key="1">
    <citation type="submission" date="2018-03" db="EMBL/GenBank/DDBJ databases">
        <title>Genomic Encyclopedia of Type Strains, Phase III (KMG-III): the genomes of soil and plant-associated and newly described type strains.</title>
        <authorList>
            <person name="Whitman W."/>
        </authorList>
    </citation>
    <scope>NUCLEOTIDE SEQUENCE [LARGE SCALE GENOMIC DNA]</scope>
    <source>
        <strain evidence="9 10">CGMCC 1.07653</strain>
    </source>
</reference>
<dbReference type="NCBIfam" id="TIGR00786">
    <property type="entry name" value="dctM"/>
    <property type="match status" value="1"/>
</dbReference>
<evidence type="ECO:0000256" key="6">
    <source>
        <dbReference type="ARBA" id="ARBA00023136"/>
    </source>
</evidence>
<keyword evidence="10" id="KW-1185">Reference proteome</keyword>
<feature type="transmembrane region" description="Helical" evidence="7">
    <location>
        <begin position="138"/>
        <end position="158"/>
    </location>
</feature>
<dbReference type="AlphaFoldDB" id="A0A2P8HE39"/>
<feature type="transmembrane region" description="Helical" evidence="7">
    <location>
        <begin position="311"/>
        <end position="338"/>
    </location>
</feature>
<feature type="transmembrane region" description="Helical" evidence="7">
    <location>
        <begin position="211"/>
        <end position="233"/>
    </location>
</feature>
<feature type="transmembrane region" description="Helical" evidence="7">
    <location>
        <begin position="47"/>
        <end position="71"/>
    </location>
</feature>
<name>A0A2P8HE39_9BACI</name>
<feature type="transmembrane region" description="Helical" evidence="7">
    <location>
        <begin position="398"/>
        <end position="422"/>
    </location>
</feature>
<proteinExistence type="predicted"/>
<evidence type="ECO:0000256" key="5">
    <source>
        <dbReference type="ARBA" id="ARBA00022989"/>
    </source>
</evidence>
<evidence type="ECO:0000256" key="4">
    <source>
        <dbReference type="ARBA" id="ARBA00022692"/>
    </source>
</evidence>
<accession>A0A2P8HE39</accession>
<organism evidence="9 10">
    <name type="scientific">Salsuginibacillus halophilus</name>
    <dbReference type="NCBI Taxonomy" id="517424"/>
    <lineage>
        <taxon>Bacteria</taxon>
        <taxon>Bacillati</taxon>
        <taxon>Bacillota</taxon>
        <taxon>Bacilli</taxon>
        <taxon>Bacillales</taxon>
        <taxon>Bacillaceae</taxon>
        <taxon>Salsuginibacillus</taxon>
    </lineage>
</organism>
<dbReference type="InterPro" id="IPR010656">
    <property type="entry name" value="DctM"/>
</dbReference>
<evidence type="ECO:0000256" key="7">
    <source>
        <dbReference type="SAM" id="Phobius"/>
    </source>
</evidence>
<dbReference type="InterPro" id="IPR004681">
    <property type="entry name" value="TRAP_DctM"/>
</dbReference>
<comment type="subcellular location">
    <subcellularLocation>
        <location evidence="1">Cell inner membrane</location>
        <topology evidence="1">Multi-pass membrane protein</topology>
    </subcellularLocation>
</comment>
<dbReference type="PANTHER" id="PTHR33362">
    <property type="entry name" value="SIALIC ACID TRAP TRANSPORTER PERMEASE PROTEIN SIAT-RELATED"/>
    <property type="match status" value="1"/>
</dbReference>
<evidence type="ECO:0000256" key="3">
    <source>
        <dbReference type="ARBA" id="ARBA00022519"/>
    </source>
</evidence>
<feature type="transmembrane region" description="Helical" evidence="7">
    <location>
        <begin position="6"/>
        <end position="35"/>
    </location>
</feature>
<feature type="transmembrane region" description="Helical" evidence="7">
    <location>
        <begin position="91"/>
        <end position="117"/>
    </location>
</feature>
<dbReference type="OrthoDB" id="9785600at2"/>
<gene>
    <name evidence="9" type="ORF">B0H94_10883</name>
</gene>
<dbReference type="PIRSF" id="PIRSF006066">
    <property type="entry name" value="HI0050"/>
    <property type="match status" value="1"/>
</dbReference>
<feature type="domain" description="TRAP C4-dicarboxylate transport system permease DctM subunit" evidence="8">
    <location>
        <begin position="6"/>
        <end position="415"/>
    </location>
</feature>
<dbReference type="RefSeq" id="WP_106588946.1">
    <property type="nucleotide sequence ID" value="NZ_PYAV01000008.1"/>
</dbReference>
<keyword evidence="4 7" id="KW-0812">Transmembrane</keyword>